<protein>
    <submittedName>
        <fullName evidence="1">Uncharacterized protein</fullName>
    </submittedName>
</protein>
<dbReference type="EMBL" id="JAVDUG010000002">
    <property type="protein sequence ID" value="MDR6778212.1"/>
    <property type="molecule type" value="Genomic_DNA"/>
</dbReference>
<proteinExistence type="predicted"/>
<keyword evidence="2" id="KW-1185">Reference proteome</keyword>
<gene>
    <name evidence="1" type="ORF">J2W98_002474</name>
</gene>
<comment type="caution">
    <text evidence="1">The sequence shown here is derived from an EMBL/GenBank/DDBJ whole genome shotgun (WGS) entry which is preliminary data.</text>
</comment>
<evidence type="ECO:0000313" key="2">
    <source>
        <dbReference type="Proteomes" id="UP001266807"/>
    </source>
</evidence>
<dbReference type="Proteomes" id="UP001266807">
    <property type="component" value="Unassembled WGS sequence"/>
</dbReference>
<organism evidence="1 2">
    <name type="scientific">Paenibacillus peoriae</name>
    <dbReference type="NCBI Taxonomy" id="59893"/>
    <lineage>
        <taxon>Bacteria</taxon>
        <taxon>Bacillati</taxon>
        <taxon>Bacillota</taxon>
        <taxon>Bacilli</taxon>
        <taxon>Bacillales</taxon>
        <taxon>Paenibacillaceae</taxon>
        <taxon>Paenibacillus</taxon>
    </lineage>
</organism>
<name>A0ABU1QFN3_9BACL</name>
<accession>A0ABU1QFN3</accession>
<evidence type="ECO:0000313" key="1">
    <source>
        <dbReference type="EMBL" id="MDR6778212.1"/>
    </source>
</evidence>
<sequence length="61" mass="7325">MHPCYRSLEKMAHQASIIEQDWNRFVEQTHVKHIQQGICLLSFGDEKSVIRKNHIIQLYYL</sequence>
<reference evidence="1 2" key="1">
    <citation type="submission" date="2023-07" db="EMBL/GenBank/DDBJ databases">
        <title>Sorghum-associated microbial communities from plants grown in Nebraska, USA.</title>
        <authorList>
            <person name="Schachtman D."/>
        </authorList>
    </citation>
    <scope>NUCLEOTIDE SEQUENCE [LARGE SCALE GENOMIC DNA]</scope>
    <source>
        <strain evidence="1 2">BE143</strain>
    </source>
</reference>